<dbReference type="InterPro" id="IPR050744">
    <property type="entry name" value="AI-2_Isomerase_LsrG"/>
</dbReference>
<dbReference type="RefSeq" id="WP_055727805.1">
    <property type="nucleotide sequence ID" value="NZ_FUYX01000008.1"/>
</dbReference>
<keyword evidence="2" id="KW-0503">Monooxygenase</keyword>
<dbReference type="Pfam" id="PF03992">
    <property type="entry name" value="ABM"/>
    <property type="match status" value="1"/>
</dbReference>
<organism evidence="2 4">
    <name type="scientific">Bosea thiooxidans</name>
    <dbReference type="NCBI Taxonomy" id="53254"/>
    <lineage>
        <taxon>Bacteria</taxon>
        <taxon>Pseudomonadati</taxon>
        <taxon>Pseudomonadota</taxon>
        <taxon>Alphaproteobacteria</taxon>
        <taxon>Hyphomicrobiales</taxon>
        <taxon>Boseaceae</taxon>
        <taxon>Bosea</taxon>
    </lineage>
</organism>
<sequence length="98" mass="11267">MSELVLVVALRAKPGKEDALRRDLAAVVEPSRKEDGSLRYDLFVDQNEPGRFVFVEHWASREQRDKHHNEGPHIQHFQAHGAGNVAQMEFAYFLDRVV</sequence>
<dbReference type="Proteomes" id="UP000190130">
    <property type="component" value="Unassembled WGS sequence"/>
</dbReference>
<dbReference type="Proteomes" id="UP000051562">
    <property type="component" value="Unassembled WGS sequence"/>
</dbReference>
<dbReference type="STRING" id="53254.SAMN05660750_03229"/>
<dbReference type="InterPro" id="IPR007138">
    <property type="entry name" value="ABM_dom"/>
</dbReference>
<evidence type="ECO:0000259" key="1">
    <source>
        <dbReference type="PROSITE" id="PS51725"/>
    </source>
</evidence>
<protein>
    <submittedName>
        <fullName evidence="2">Antibiotic biosynthesis monooxygenase</fullName>
    </submittedName>
    <submittedName>
        <fullName evidence="3">Quinol monooxygenase YgiN</fullName>
    </submittedName>
</protein>
<reference evidence="3 5" key="2">
    <citation type="submission" date="2017-02" db="EMBL/GenBank/DDBJ databases">
        <authorList>
            <person name="Peterson S.W."/>
        </authorList>
    </citation>
    <scope>NUCLEOTIDE SEQUENCE [LARGE SCALE GENOMIC DNA]</scope>
    <source>
        <strain evidence="3 5">DSM 9653</strain>
    </source>
</reference>
<keyword evidence="2" id="KW-0560">Oxidoreductase</keyword>
<dbReference type="SUPFAM" id="SSF54909">
    <property type="entry name" value="Dimeric alpha+beta barrel"/>
    <property type="match status" value="1"/>
</dbReference>
<dbReference type="EMBL" id="LMAR01000032">
    <property type="protein sequence ID" value="KQK30977.1"/>
    <property type="molecule type" value="Genomic_DNA"/>
</dbReference>
<evidence type="ECO:0000313" key="3">
    <source>
        <dbReference type="EMBL" id="SKB95060.1"/>
    </source>
</evidence>
<dbReference type="InterPro" id="IPR011008">
    <property type="entry name" value="Dimeric_a/b-barrel"/>
</dbReference>
<dbReference type="GO" id="GO:0004497">
    <property type="term" value="F:monooxygenase activity"/>
    <property type="evidence" value="ECO:0007669"/>
    <property type="project" value="UniProtKB-KW"/>
</dbReference>
<dbReference type="AlphaFoldDB" id="A0A0Q3M5F1"/>
<gene>
    <name evidence="2" type="ORF">ARD30_11930</name>
    <name evidence="3" type="ORF">SAMN05660750_03229</name>
</gene>
<dbReference type="OrthoDB" id="287932at2"/>
<dbReference type="PROSITE" id="PS51725">
    <property type="entry name" value="ABM"/>
    <property type="match status" value="1"/>
</dbReference>
<dbReference type="EMBL" id="FUYX01000008">
    <property type="protein sequence ID" value="SKB95060.1"/>
    <property type="molecule type" value="Genomic_DNA"/>
</dbReference>
<proteinExistence type="predicted"/>
<feature type="domain" description="ABM" evidence="1">
    <location>
        <begin position="4"/>
        <end position="93"/>
    </location>
</feature>
<dbReference type="PANTHER" id="PTHR33336:SF3">
    <property type="entry name" value="ABM DOMAIN-CONTAINING PROTEIN"/>
    <property type="match status" value="1"/>
</dbReference>
<evidence type="ECO:0000313" key="2">
    <source>
        <dbReference type="EMBL" id="KQK30977.1"/>
    </source>
</evidence>
<name>A0A0Q3M5F1_9HYPH</name>
<keyword evidence="4" id="KW-1185">Reference proteome</keyword>
<dbReference type="PANTHER" id="PTHR33336">
    <property type="entry name" value="QUINOL MONOOXYGENASE YGIN-RELATED"/>
    <property type="match status" value="1"/>
</dbReference>
<dbReference type="Gene3D" id="3.30.70.100">
    <property type="match status" value="1"/>
</dbReference>
<reference evidence="2 4" key="1">
    <citation type="submission" date="2015-10" db="EMBL/GenBank/DDBJ databases">
        <title>Draft genome of Bosea thiooxidans.</title>
        <authorList>
            <person name="Wang X."/>
        </authorList>
    </citation>
    <scope>NUCLEOTIDE SEQUENCE [LARGE SCALE GENOMIC DNA]</scope>
    <source>
        <strain evidence="2 4">CGMCC 9174</strain>
    </source>
</reference>
<evidence type="ECO:0000313" key="5">
    <source>
        <dbReference type="Proteomes" id="UP000190130"/>
    </source>
</evidence>
<evidence type="ECO:0000313" key="4">
    <source>
        <dbReference type="Proteomes" id="UP000051562"/>
    </source>
</evidence>
<accession>A0A0Q3M5F1</accession>